<dbReference type="AlphaFoldDB" id="A0A7D7LBU2"/>
<proteinExistence type="predicted"/>
<name>A0A7D7LBU2_9NOSO</name>
<dbReference type="Proteomes" id="UP000514713">
    <property type="component" value="Chromosome"/>
</dbReference>
<dbReference type="RefSeq" id="WP_181932175.1">
    <property type="nucleotide sequence ID" value="NZ_CP054698.1"/>
</dbReference>
<organism evidence="1 2">
    <name type="scientific">Nostoc edaphicum CCNP1411</name>
    <dbReference type="NCBI Taxonomy" id="1472755"/>
    <lineage>
        <taxon>Bacteria</taxon>
        <taxon>Bacillati</taxon>
        <taxon>Cyanobacteriota</taxon>
        <taxon>Cyanophyceae</taxon>
        <taxon>Nostocales</taxon>
        <taxon>Nostocaceae</taxon>
        <taxon>Nostoc</taxon>
    </lineage>
</organism>
<evidence type="ECO:0000313" key="1">
    <source>
        <dbReference type="EMBL" id="QMS89118.1"/>
    </source>
</evidence>
<evidence type="ECO:0000313" key="2">
    <source>
        <dbReference type="Proteomes" id="UP000514713"/>
    </source>
</evidence>
<keyword evidence="2" id="KW-1185">Reference proteome</keyword>
<dbReference type="EMBL" id="CP054698">
    <property type="protein sequence ID" value="QMS89118.1"/>
    <property type="molecule type" value="Genomic_DNA"/>
</dbReference>
<gene>
    <name evidence="1" type="ORF">HUN01_16580</name>
</gene>
<sequence>MKVNKWINQKFWQSIFIRLAPFVAHVGRIQVKHKQCLRRATPTHTAKLCSEVIYGKAFNLHYICILYTLDIAIALRSSLEA</sequence>
<reference evidence="2" key="1">
    <citation type="submission" date="2020-06" db="EMBL/GenBank/DDBJ databases">
        <title>Nostoc edaphicum CCNP1411 genome.</title>
        <authorList>
            <person name="Fidor A."/>
            <person name="Grabski M."/>
            <person name="Gawor J."/>
            <person name="Gromadka R."/>
            <person name="Wegrzyn G."/>
            <person name="Mazur-Marzec H."/>
        </authorList>
    </citation>
    <scope>NUCLEOTIDE SEQUENCE [LARGE SCALE GENOMIC DNA]</scope>
    <source>
        <strain evidence="2">CCNP1411</strain>
    </source>
</reference>
<protein>
    <submittedName>
        <fullName evidence="1">Uncharacterized protein</fullName>
    </submittedName>
</protein>
<dbReference type="KEGG" id="ned:HUN01_16580"/>
<accession>A0A7D7LBU2</accession>